<organism evidence="11 12">
    <name type="scientific">Roseateles agri</name>
    <dbReference type="NCBI Taxonomy" id="3098619"/>
    <lineage>
        <taxon>Bacteria</taxon>
        <taxon>Pseudomonadati</taxon>
        <taxon>Pseudomonadota</taxon>
        <taxon>Betaproteobacteria</taxon>
        <taxon>Burkholderiales</taxon>
        <taxon>Sphaerotilaceae</taxon>
        <taxon>Roseateles</taxon>
    </lineage>
</organism>
<dbReference type="RefSeq" id="WP_320425531.1">
    <property type="nucleotide sequence ID" value="NZ_JAXCLA010000008.1"/>
</dbReference>
<dbReference type="InterPro" id="IPR010046">
    <property type="entry name" value="Mopterin_OxRdtse_a_bac"/>
</dbReference>
<evidence type="ECO:0000259" key="10">
    <source>
        <dbReference type="Pfam" id="PF00384"/>
    </source>
</evidence>
<evidence type="ECO:0000256" key="5">
    <source>
        <dbReference type="ARBA" id="ARBA00022505"/>
    </source>
</evidence>
<dbReference type="NCBIfam" id="TIGR01701">
    <property type="entry name" value="Fdhalpha-like"/>
    <property type="match status" value="1"/>
</dbReference>
<evidence type="ECO:0000256" key="6">
    <source>
        <dbReference type="ARBA" id="ARBA00022723"/>
    </source>
</evidence>
<dbReference type="InterPro" id="IPR041953">
    <property type="entry name" value="YdeP_MopB"/>
</dbReference>
<dbReference type="InterPro" id="IPR009010">
    <property type="entry name" value="Asp_de-COase-like_dom_sf"/>
</dbReference>
<keyword evidence="9" id="KW-0411">Iron-sulfur</keyword>
<evidence type="ECO:0000256" key="7">
    <source>
        <dbReference type="ARBA" id="ARBA00023002"/>
    </source>
</evidence>
<proteinExistence type="inferred from homology"/>
<dbReference type="Gene3D" id="3.40.228.10">
    <property type="entry name" value="Dimethylsulfoxide Reductase, domain 2"/>
    <property type="match status" value="1"/>
</dbReference>
<evidence type="ECO:0000256" key="2">
    <source>
        <dbReference type="ARBA" id="ARBA00001966"/>
    </source>
</evidence>
<dbReference type="SUPFAM" id="SSF53706">
    <property type="entry name" value="Formate dehydrogenase/DMSO reductase, domains 1-3"/>
    <property type="match status" value="1"/>
</dbReference>
<keyword evidence="6" id="KW-0479">Metal-binding</keyword>
<dbReference type="SUPFAM" id="SSF50692">
    <property type="entry name" value="ADC-like"/>
    <property type="match status" value="1"/>
</dbReference>
<dbReference type="Pfam" id="PF00384">
    <property type="entry name" value="Molybdopterin"/>
    <property type="match status" value="1"/>
</dbReference>
<evidence type="ECO:0000256" key="9">
    <source>
        <dbReference type="ARBA" id="ARBA00023014"/>
    </source>
</evidence>
<keyword evidence="5" id="KW-0500">Molybdenum</keyword>
<keyword evidence="12" id="KW-1185">Reference proteome</keyword>
<dbReference type="PANTHER" id="PTHR43105">
    <property type="entry name" value="RESPIRATORY NITRATE REDUCTASE"/>
    <property type="match status" value="1"/>
</dbReference>
<keyword evidence="7" id="KW-0560">Oxidoreductase</keyword>
<reference evidence="11 12" key="1">
    <citation type="submission" date="2023-11" db="EMBL/GenBank/DDBJ databases">
        <title>Paucibacter sp. nov., isolated from fresh soil in Korea.</title>
        <authorList>
            <person name="Le N.T.T."/>
        </authorList>
    </citation>
    <scope>NUCLEOTIDE SEQUENCE [LARGE SCALE GENOMIC DNA]</scope>
    <source>
        <strain evidence="11 12">R3-3</strain>
    </source>
</reference>
<evidence type="ECO:0000256" key="8">
    <source>
        <dbReference type="ARBA" id="ARBA00023004"/>
    </source>
</evidence>
<dbReference type="InterPro" id="IPR037951">
    <property type="entry name" value="MopB_CT_YdeP"/>
</dbReference>
<comment type="cofactor">
    <cofactor evidence="1">
        <name>Mo-bis(molybdopterin guanine dinucleotide)</name>
        <dbReference type="ChEBI" id="CHEBI:60539"/>
    </cofactor>
</comment>
<accession>A0ABU5DR98</accession>
<evidence type="ECO:0000256" key="1">
    <source>
        <dbReference type="ARBA" id="ARBA00001942"/>
    </source>
</evidence>
<dbReference type="InterPro" id="IPR050123">
    <property type="entry name" value="Prok_molybdopt-oxidoreductase"/>
</dbReference>
<name>A0ABU5DR98_9BURK</name>
<comment type="cofactor">
    <cofactor evidence="2">
        <name>[4Fe-4S] cluster</name>
        <dbReference type="ChEBI" id="CHEBI:49883"/>
    </cofactor>
</comment>
<sequence>MAIHVEDDLAEQTVPPAGGWGSIKSVVTYLTRELVPAAALKALAVQNKTGGFMCVSCAWAKPEHPHTAEFCENGAKATAWELTSKRRTPEFFFQRSLSELESWTDHALEEGGRLTAPMRWDPATDRYVEVSWERAFDEIAAELKKIDPQQAVFYTSGRASLEASYLYQLFARAYGHNNLPDSSNMCHESTSVALPKSIGVPIGTVWLEDFRHADCILFFGQNVGVNSPRMLHDLQDARRRGVPIITFNPMVESGLKFFDNPQSPHDMLLPGHTQVSTQYLQVRPGGDIAALAGLCKYLIERDDAALADGGKRVLDTAFIAEHTHGFDDLAAVLRELDWRDIEYESGLARVDLEQAAATYAAAKAVIAVYGMGLTQHREGVSNVNMLVNLLLMRGNIGRAGAGICPVRGHSNVQGQRTVGITEKPKLAPLDKLKELYGFEPPRTPGRTTVKTCAGVIDGEVKAFIGLGGNFLRAAPDTRRLEDAWRRLRLTVQVATKLNRSHVIHGEVAYLLPCLGRSEFDRQASGLQIVTTEDSTGHMHASHAVAEPASTSLLSEVAIVAGIAQRTLPANPRLTWREWTDDYALIRDAIAKTWPEIFHDFNERMDTPGGFPRPNAARERHWKTENGKANFSVPARWTAASDDAVSHEAGVLRLVTVRSDDQFNTTVYSDEDRLRRVQGRKIVLMNGEDMADAGLEPGSLAALSTVFGDGIQREVAGLRVIRYDLPRGCLVGYFPELNALVPLGHHAKESEVPAGKSIPVRVRAMQLAGAVAS</sequence>
<dbReference type="CDD" id="cd02767">
    <property type="entry name" value="MopB_ydeP"/>
    <property type="match status" value="1"/>
</dbReference>
<dbReference type="PANTHER" id="PTHR43105:SF4">
    <property type="entry name" value="PROTEIN YDEP"/>
    <property type="match status" value="1"/>
</dbReference>
<gene>
    <name evidence="11" type="ORF">SNE35_23900</name>
</gene>
<comment type="similarity">
    <text evidence="3">Belongs to the prokaryotic molybdopterin-containing oxidoreductase family.</text>
</comment>
<protein>
    <submittedName>
        <fullName evidence="11">FdhF/YdeP family oxidoreductase</fullName>
    </submittedName>
</protein>
<dbReference type="Gene3D" id="3.40.50.740">
    <property type="match status" value="1"/>
</dbReference>
<keyword evidence="8" id="KW-0408">Iron</keyword>
<dbReference type="CDD" id="cd02787">
    <property type="entry name" value="MopB_CT_ydeP"/>
    <property type="match status" value="1"/>
</dbReference>
<evidence type="ECO:0000256" key="4">
    <source>
        <dbReference type="ARBA" id="ARBA00022485"/>
    </source>
</evidence>
<evidence type="ECO:0000256" key="3">
    <source>
        <dbReference type="ARBA" id="ARBA00010312"/>
    </source>
</evidence>
<dbReference type="Proteomes" id="UP001285263">
    <property type="component" value="Unassembled WGS sequence"/>
</dbReference>
<dbReference type="EMBL" id="JAXCLA010000008">
    <property type="protein sequence ID" value="MDY0747567.1"/>
    <property type="molecule type" value="Genomic_DNA"/>
</dbReference>
<evidence type="ECO:0000313" key="12">
    <source>
        <dbReference type="Proteomes" id="UP001285263"/>
    </source>
</evidence>
<dbReference type="InterPro" id="IPR006656">
    <property type="entry name" value="Mopterin_OxRdtase"/>
</dbReference>
<dbReference type="PIRSF" id="PIRSF000144">
    <property type="entry name" value="CbbBc"/>
    <property type="match status" value="1"/>
</dbReference>
<keyword evidence="4" id="KW-0004">4Fe-4S</keyword>
<feature type="domain" description="Molybdopterin oxidoreductase" evidence="10">
    <location>
        <begin position="113"/>
        <end position="491"/>
    </location>
</feature>
<comment type="caution">
    <text evidence="11">The sequence shown here is derived from an EMBL/GenBank/DDBJ whole genome shotgun (WGS) entry which is preliminary data.</text>
</comment>
<evidence type="ECO:0000313" key="11">
    <source>
        <dbReference type="EMBL" id="MDY0747567.1"/>
    </source>
</evidence>